<feature type="region of interest" description="Disordered" evidence="1">
    <location>
        <begin position="26"/>
        <end position="109"/>
    </location>
</feature>
<dbReference type="Proteomes" id="UP000605970">
    <property type="component" value="Unassembled WGS sequence"/>
</dbReference>
<keyword evidence="2" id="KW-0732">Signal</keyword>
<evidence type="ECO:0000256" key="1">
    <source>
        <dbReference type="SAM" id="MobiDB-lite"/>
    </source>
</evidence>
<feature type="signal peptide" evidence="2">
    <location>
        <begin position="1"/>
        <end position="26"/>
    </location>
</feature>
<feature type="chain" id="PRO_5035886482" evidence="2">
    <location>
        <begin position="27"/>
        <end position="212"/>
    </location>
</feature>
<evidence type="ECO:0000256" key="2">
    <source>
        <dbReference type="SAM" id="SignalP"/>
    </source>
</evidence>
<protein>
    <submittedName>
        <fullName evidence="3">Uncharacterized protein</fullName>
    </submittedName>
</protein>
<name>A0A8S9ZPK1_9BILA</name>
<gene>
    <name evidence="3" type="ORF">Mgra_00005194</name>
</gene>
<evidence type="ECO:0000313" key="3">
    <source>
        <dbReference type="EMBL" id="KAF7635374.1"/>
    </source>
</evidence>
<accession>A0A8S9ZPK1</accession>
<proteinExistence type="predicted"/>
<feature type="compositionally biased region" description="Basic and acidic residues" evidence="1">
    <location>
        <begin position="38"/>
        <end position="47"/>
    </location>
</feature>
<feature type="compositionally biased region" description="Basic residues" evidence="1">
    <location>
        <begin position="86"/>
        <end position="100"/>
    </location>
</feature>
<evidence type="ECO:0000313" key="4">
    <source>
        <dbReference type="Proteomes" id="UP000605970"/>
    </source>
</evidence>
<comment type="caution">
    <text evidence="3">The sequence shown here is derived from an EMBL/GenBank/DDBJ whole genome shotgun (WGS) entry which is preliminary data.</text>
</comment>
<keyword evidence="4" id="KW-1185">Reference proteome</keyword>
<dbReference type="EMBL" id="JABEBT010000043">
    <property type="protein sequence ID" value="KAF7635374.1"/>
    <property type="molecule type" value="Genomic_DNA"/>
</dbReference>
<organism evidence="3 4">
    <name type="scientific">Meloidogyne graminicola</name>
    <dbReference type="NCBI Taxonomy" id="189291"/>
    <lineage>
        <taxon>Eukaryota</taxon>
        <taxon>Metazoa</taxon>
        <taxon>Ecdysozoa</taxon>
        <taxon>Nematoda</taxon>
        <taxon>Chromadorea</taxon>
        <taxon>Rhabditida</taxon>
        <taxon>Tylenchina</taxon>
        <taxon>Tylenchomorpha</taxon>
        <taxon>Tylenchoidea</taxon>
        <taxon>Meloidogynidae</taxon>
        <taxon>Meloidogyninae</taxon>
        <taxon>Meloidogyne</taxon>
    </lineage>
</organism>
<reference evidence="3" key="1">
    <citation type="journal article" date="2020" name="Ecol. Evol.">
        <title>Genome structure and content of the rice root-knot nematode (Meloidogyne graminicola).</title>
        <authorList>
            <person name="Phan N.T."/>
            <person name="Danchin E.G.J."/>
            <person name="Klopp C."/>
            <person name="Perfus-Barbeoch L."/>
            <person name="Kozlowski D.K."/>
            <person name="Koutsovoulos G.D."/>
            <person name="Lopez-Roques C."/>
            <person name="Bouchez O."/>
            <person name="Zahm M."/>
            <person name="Besnard G."/>
            <person name="Bellafiore S."/>
        </authorList>
    </citation>
    <scope>NUCLEOTIDE SEQUENCE</scope>
    <source>
        <strain evidence="3">VN-18</strain>
    </source>
</reference>
<dbReference type="AlphaFoldDB" id="A0A8S9ZPK1"/>
<sequence length="212" mass="22996">MKFSILLILTCILAVLIEFIICSGEASGSGQQGRGRRGREGRGRERGGNVPLSTMIDFSRPNQGWPNVLGTSAEVGAEAGEGSRGVRSRGGRSQGRRGRGGRGGAGSGRVVQELSVHIPTGEGTSGQTPSFPFIHLPIPAQPLSFRQPLPDGDYGPPISYTDTNLVSSYTHPRQLPAPQNTLKLSKYLLMKKNDKEMKKIKREWMSKELKKI</sequence>